<feature type="compositionally biased region" description="Basic residues" evidence="11">
    <location>
        <begin position="230"/>
        <end position="239"/>
    </location>
</feature>
<dbReference type="GO" id="GO:0004888">
    <property type="term" value="F:transmembrane signaling receptor activity"/>
    <property type="evidence" value="ECO:0007669"/>
    <property type="project" value="InterPro"/>
</dbReference>
<evidence type="ECO:0000313" key="16">
    <source>
        <dbReference type="Proteomes" id="UP001201812"/>
    </source>
</evidence>
<organism evidence="15 16">
    <name type="scientific">Ditylenchus destructor</name>
    <dbReference type="NCBI Taxonomy" id="166010"/>
    <lineage>
        <taxon>Eukaryota</taxon>
        <taxon>Metazoa</taxon>
        <taxon>Ecdysozoa</taxon>
        <taxon>Nematoda</taxon>
        <taxon>Chromadorea</taxon>
        <taxon>Rhabditida</taxon>
        <taxon>Tylenchina</taxon>
        <taxon>Tylenchomorpha</taxon>
        <taxon>Sphaerularioidea</taxon>
        <taxon>Anguinidae</taxon>
        <taxon>Anguininae</taxon>
        <taxon>Ditylenchus</taxon>
    </lineage>
</organism>
<dbReference type="InterPro" id="IPR036719">
    <property type="entry name" value="Neuro-gated_channel_TM_sf"/>
</dbReference>
<dbReference type="Proteomes" id="UP001201812">
    <property type="component" value="Unassembled WGS sequence"/>
</dbReference>
<keyword evidence="7 12" id="KW-1133">Transmembrane helix</keyword>
<dbReference type="Pfam" id="PF02931">
    <property type="entry name" value="Neur_chan_LBD"/>
    <property type="match status" value="1"/>
</dbReference>
<feature type="transmembrane region" description="Helical" evidence="12">
    <location>
        <begin position="767"/>
        <end position="785"/>
    </location>
</feature>
<dbReference type="InterPro" id="IPR006201">
    <property type="entry name" value="Neur_channel"/>
</dbReference>
<gene>
    <name evidence="15" type="ORF">DdX_13947</name>
</gene>
<evidence type="ECO:0000259" key="13">
    <source>
        <dbReference type="Pfam" id="PF02931"/>
    </source>
</evidence>
<dbReference type="InterPro" id="IPR006202">
    <property type="entry name" value="Neur_chan_lig-bd"/>
</dbReference>
<evidence type="ECO:0000256" key="2">
    <source>
        <dbReference type="ARBA" id="ARBA00004236"/>
    </source>
</evidence>
<feature type="domain" description="Neurotransmitter-gated ion-channel transmembrane" evidence="14">
    <location>
        <begin position="647"/>
        <end position="750"/>
    </location>
</feature>
<dbReference type="CDD" id="cd18987">
    <property type="entry name" value="LGIC_ECD_anion"/>
    <property type="match status" value="1"/>
</dbReference>
<feature type="transmembrane region" description="Helical" evidence="12">
    <location>
        <begin position="702"/>
        <end position="725"/>
    </location>
</feature>
<dbReference type="GO" id="GO:0005230">
    <property type="term" value="F:extracellular ligand-gated monoatomic ion channel activity"/>
    <property type="evidence" value="ECO:0007669"/>
    <property type="project" value="InterPro"/>
</dbReference>
<dbReference type="GO" id="GO:0005886">
    <property type="term" value="C:plasma membrane"/>
    <property type="evidence" value="ECO:0007669"/>
    <property type="project" value="UniProtKB-SubCell"/>
</dbReference>
<comment type="subcellular location">
    <subcellularLocation>
        <location evidence="2">Cell membrane</location>
    </subcellularLocation>
    <subcellularLocation>
        <location evidence="1">Membrane</location>
        <topology evidence="1">Multi-pass membrane protein</topology>
    </subcellularLocation>
</comment>
<feature type="domain" description="Neurotransmitter-gated ion-channel ligand-binding" evidence="13">
    <location>
        <begin position="442"/>
        <end position="608"/>
    </location>
</feature>
<keyword evidence="4" id="KW-1003">Cell membrane</keyword>
<evidence type="ECO:0000256" key="10">
    <source>
        <dbReference type="ARBA" id="ARBA00023303"/>
    </source>
</evidence>
<keyword evidence="10" id="KW-0407">Ion channel</keyword>
<proteinExistence type="predicted"/>
<comment type="caution">
    <text evidence="15">The sequence shown here is derived from an EMBL/GenBank/DDBJ whole genome shotgun (WGS) entry which is preliminary data.</text>
</comment>
<evidence type="ECO:0000256" key="11">
    <source>
        <dbReference type="SAM" id="MobiDB-lite"/>
    </source>
</evidence>
<evidence type="ECO:0000256" key="7">
    <source>
        <dbReference type="ARBA" id="ARBA00022989"/>
    </source>
</evidence>
<feature type="region of interest" description="Disordered" evidence="11">
    <location>
        <begin position="230"/>
        <end position="253"/>
    </location>
</feature>
<evidence type="ECO:0000256" key="4">
    <source>
        <dbReference type="ARBA" id="ARBA00022475"/>
    </source>
</evidence>
<protein>
    <submittedName>
        <fullName evidence="15">Neurotransmitter-gated ion-channel ligand binding domain-containing protein</fullName>
    </submittedName>
</protein>
<evidence type="ECO:0000256" key="8">
    <source>
        <dbReference type="ARBA" id="ARBA00023065"/>
    </source>
</evidence>
<keyword evidence="3" id="KW-0813">Transport</keyword>
<keyword evidence="5 12" id="KW-0812">Transmembrane</keyword>
<evidence type="ECO:0000259" key="14">
    <source>
        <dbReference type="Pfam" id="PF02932"/>
    </source>
</evidence>
<sequence length="799" mass="92123">MAVISWRLRKSQANSNPFAHAKIRITKLFLLFAALFIFSNNLDNKNFNIMGMPIPGDPTRLKVNFFHSPNGKWFTMLNLRVTFQSPDVVDVEDDSKKAIKDFDQIDEEDETEESDDDITTIILKPKAWVEHFQRPEEEERAKEGISIATTMVADFTEQSLDNNLTTTHSFAERSEIQATSTEMTLSSAFTTGISREETTEEPFYPENDLIPGLDKELKKDLHLHIPHKIRHNGHKHRHKTTAEPSKVTPEPFTPTSEMEEIVTGIFPGSGVNINVDDEDYSQGSGHLIDEVSEETEVPSTTLAAQVWSKIGVTKSTTLKQTSNITQTEKQTPSLAEILMTYSPESSTISDGAITMEGEESIEQLFTNATIMPEEEPENITISEAELYQMMAREILHEDPLNRDRDKLRILLTNLTQWEFGEIKFELTHRDFGGSFLLPLLKSREYDNNSAPVVFSDIPVNVLVSLNIIHLTNFDSQQMEYTIDLEMNMIWYDVRLANNYTKPIRVRESYILDQIWKPDPYFNSKFSYFHMVSFPNFRMRIFPDGLVMYTLRVTLLPDCQMTFCRHPHDSQVCDLITSSVAYSENMLKFNWLTVNPVAFSTKVSLPELRIKRLSTERCNVEGKLISSSCLRLAFFMERDGARYIVEKYIPSTLAMMFAWVAPYVPYNYEDVRIITPITVLLTLVQMEKGDLEVRTSYLTSMDIWFLAMKIFSVLSLVESLIVLALIKRGRGMDRQAQRAPNEYMRELYQMEKRRITELYHRLDTASRFLSPIIFVIFFVYYVLYIAQGNERACLPVSRYS</sequence>
<evidence type="ECO:0000313" key="15">
    <source>
        <dbReference type="EMBL" id="KAI1704865.1"/>
    </source>
</evidence>
<dbReference type="SUPFAM" id="SSF63712">
    <property type="entry name" value="Nicotinic receptor ligand binding domain-like"/>
    <property type="match status" value="1"/>
</dbReference>
<keyword evidence="6" id="KW-0732">Signal</keyword>
<dbReference type="InterPro" id="IPR036734">
    <property type="entry name" value="Neur_chan_lig-bd_sf"/>
</dbReference>
<evidence type="ECO:0000256" key="1">
    <source>
        <dbReference type="ARBA" id="ARBA00004141"/>
    </source>
</evidence>
<reference evidence="15" key="1">
    <citation type="submission" date="2022-01" db="EMBL/GenBank/DDBJ databases">
        <title>Genome Sequence Resource for Two Populations of Ditylenchus destructor, the Migratory Endoparasitic Phytonematode.</title>
        <authorList>
            <person name="Zhang H."/>
            <person name="Lin R."/>
            <person name="Xie B."/>
        </authorList>
    </citation>
    <scope>NUCLEOTIDE SEQUENCE</scope>
    <source>
        <strain evidence="15">BazhouSP</strain>
    </source>
</reference>
<dbReference type="PRINTS" id="PR00253">
    <property type="entry name" value="GABAARECEPTR"/>
</dbReference>
<dbReference type="InterPro" id="IPR006029">
    <property type="entry name" value="Neurotrans-gated_channel_TM"/>
</dbReference>
<dbReference type="Gene3D" id="1.20.58.390">
    <property type="entry name" value="Neurotransmitter-gated ion-channel transmembrane domain"/>
    <property type="match status" value="1"/>
</dbReference>
<evidence type="ECO:0000256" key="5">
    <source>
        <dbReference type="ARBA" id="ARBA00022692"/>
    </source>
</evidence>
<keyword evidence="16" id="KW-1185">Reference proteome</keyword>
<evidence type="ECO:0000256" key="9">
    <source>
        <dbReference type="ARBA" id="ARBA00023136"/>
    </source>
</evidence>
<dbReference type="SUPFAM" id="SSF90112">
    <property type="entry name" value="Neurotransmitter-gated ion-channel transmembrane pore"/>
    <property type="match status" value="1"/>
</dbReference>
<evidence type="ECO:0000256" key="3">
    <source>
        <dbReference type="ARBA" id="ARBA00022448"/>
    </source>
</evidence>
<name>A0AAD4MXV4_9BILA</name>
<evidence type="ECO:0000256" key="6">
    <source>
        <dbReference type="ARBA" id="ARBA00022729"/>
    </source>
</evidence>
<dbReference type="Pfam" id="PF02932">
    <property type="entry name" value="Neur_chan_memb"/>
    <property type="match status" value="1"/>
</dbReference>
<dbReference type="AlphaFoldDB" id="A0AAD4MXV4"/>
<dbReference type="InterPro" id="IPR006028">
    <property type="entry name" value="GABAA/Glycine_rcpt"/>
</dbReference>
<dbReference type="Gene3D" id="2.70.170.10">
    <property type="entry name" value="Neurotransmitter-gated ion-channel ligand-binding domain"/>
    <property type="match status" value="1"/>
</dbReference>
<dbReference type="PANTHER" id="PTHR18945">
    <property type="entry name" value="NEUROTRANSMITTER GATED ION CHANNEL"/>
    <property type="match status" value="1"/>
</dbReference>
<accession>A0AAD4MXV4</accession>
<keyword evidence="8" id="KW-0406">Ion transport</keyword>
<keyword evidence="9 12" id="KW-0472">Membrane</keyword>
<dbReference type="InterPro" id="IPR038050">
    <property type="entry name" value="Neuro_actylchol_rec"/>
</dbReference>
<dbReference type="EMBL" id="JAKKPZ010000062">
    <property type="protein sequence ID" value="KAI1704865.1"/>
    <property type="molecule type" value="Genomic_DNA"/>
</dbReference>
<evidence type="ECO:0000256" key="12">
    <source>
        <dbReference type="SAM" id="Phobius"/>
    </source>
</evidence>